<accession>A0ABT7NFY1</accession>
<evidence type="ECO:0000313" key="2">
    <source>
        <dbReference type="EMBL" id="MDM0046821.1"/>
    </source>
</evidence>
<reference evidence="2" key="1">
    <citation type="submission" date="2023-06" db="EMBL/GenBank/DDBJ databases">
        <authorList>
            <person name="Jiang Y."/>
            <person name="Liu Q."/>
        </authorList>
    </citation>
    <scope>NUCLEOTIDE SEQUENCE</scope>
    <source>
        <strain evidence="2">CGMCC 1.12089</strain>
    </source>
</reference>
<proteinExistence type="predicted"/>
<dbReference type="Proteomes" id="UP001174908">
    <property type="component" value="Unassembled WGS sequence"/>
</dbReference>
<sequence>MLPPELRNSITGRILRKSRSANFRESKTSLIMSKRQELINRLQQLAVAEKARGPSGEASTSREPDETTDVRTPKSVELQVRSWASQLGRSEHDVPETGARSRVIDYAR</sequence>
<comment type="caution">
    <text evidence="2">The sequence shown here is derived from an EMBL/GenBank/DDBJ whole genome shotgun (WGS) entry which is preliminary data.</text>
</comment>
<feature type="region of interest" description="Disordered" evidence="1">
    <location>
        <begin position="48"/>
        <end position="108"/>
    </location>
</feature>
<protein>
    <submittedName>
        <fullName evidence="2">Uncharacterized protein</fullName>
    </submittedName>
</protein>
<evidence type="ECO:0000313" key="3">
    <source>
        <dbReference type="Proteomes" id="UP001174908"/>
    </source>
</evidence>
<dbReference type="EMBL" id="JASZYV010000004">
    <property type="protein sequence ID" value="MDM0046821.1"/>
    <property type="molecule type" value="Genomic_DNA"/>
</dbReference>
<feature type="compositionally biased region" description="Basic and acidic residues" evidence="1">
    <location>
        <begin position="60"/>
        <end position="74"/>
    </location>
</feature>
<keyword evidence="3" id="KW-1185">Reference proteome</keyword>
<organism evidence="2 3">
    <name type="scientific">Variovorax dokdonensis</name>
    <dbReference type="NCBI Taxonomy" id="344883"/>
    <lineage>
        <taxon>Bacteria</taxon>
        <taxon>Pseudomonadati</taxon>
        <taxon>Pseudomonadota</taxon>
        <taxon>Betaproteobacteria</taxon>
        <taxon>Burkholderiales</taxon>
        <taxon>Comamonadaceae</taxon>
        <taxon>Variovorax</taxon>
    </lineage>
</organism>
<evidence type="ECO:0000256" key="1">
    <source>
        <dbReference type="SAM" id="MobiDB-lite"/>
    </source>
</evidence>
<name>A0ABT7NFY1_9BURK</name>
<gene>
    <name evidence="2" type="ORF">QTH91_20180</name>
</gene>
<dbReference type="RefSeq" id="WP_286661929.1">
    <property type="nucleotide sequence ID" value="NZ_JASZYV010000004.1"/>
</dbReference>